<dbReference type="PANTHER" id="PTHR10827">
    <property type="entry name" value="RETICULOCALBIN"/>
    <property type="match status" value="1"/>
</dbReference>
<dbReference type="Proteomes" id="UP000325797">
    <property type="component" value="Chromosome"/>
</dbReference>
<dbReference type="InterPro" id="IPR002048">
    <property type="entry name" value="EF_hand_dom"/>
</dbReference>
<dbReference type="GO" id="GO:0005509">
    <property type="term" value="F:calcium ion binding"/>
    <property type="evidence" value="ECO:0007669"/>
    <property type="project" value="InterPro"/>
</dbReference>
<keyword evidence="4" id="KW-1185">Reference proteome</keyword>
<dbReference type="Gene3D" id="1.10.238.10">
    <property type="entry name" value="EF-hand"/>
    <property type="match status" value="2"/>
</dbReference>
<dbReference type="PANTHER" id="PTHR10827:SF52">
    <property type="entry name" value="IP16409P"/>
    <property type="match status" value="1"/>
</dbReference>
<name>A0A5J6MW72_9PROT</name>
<dbReference type="PROSITE" id="PS00018">
    <property type="entry name" value="EF_HAND_1"/>
    <property type="match status" value="2"/>
</dbReference>
<proteinExistence type="predicted"/>
<dbReference type="PROSITE" id="PS50222">
    <property type="entry name" value="EF_HAND_2"/>
    <property type="match status" value="2"/>
</dbReference>
<dbReference type="InterPro" id="IPR018247">
    <property type="entry name" value="EF_Hand_1_Ca_BS"/>
</dbReference>
<dbReference type="KEGG" id="hadh:FRZ61_17970"/>
<evidence type="ECO:0000313" key="4">
    <source>
        <dbReference type="Proteomes" id="UP000325797"/>
    </source>
</evidence>
<evidence type="ECO:0000259" key="2">
    <source>
        <dbReference type="PROSITE" id="PS50222"/>
    </source>
</evidence>
<protein>
    <recommendedName>
        <fullName evidence="2">EF-hand domain-containing protein</fullName>
    </recommendedName>
</protein>
<dbReference type="AlphaFoldDB" id="A0A5J6MW72"/>
<dbReference type="RefSeq" id="WP_151116729.1">
    <property type="nucleotide sequence ID" value="NZ_CP042582.1"/>
</dbReference>
<sequence>MKIRSVTTAAVLVLSFAVAGGMLLLNGLSVLAQDKIIAPGASDEMIDGFFKPFDTNNDRVISYEEFSVKQRSRFAQLDADKNGQLSLDEFTAEVQSKPDKLAKETTRFASLDKNQDGSLTPEEFEAPRRKQFDDMDANCDGQMSWPEFAATVRNKPMPKGC</sequence>
<dbReference type="SUPFAM" id="SSF47473">
    <property type="entry name" value="EF-hand"/>
    <property type="match status" value="1"/>
</dbReference>
<feature type="domain" description="EF-hand" evidence="2">
    <location>
        <begin position="123"/>
        <end position="158"/>
    </location>
</feature>
<gene>
    <name evidence="3" type="ORF">FRZ61_17970</name>
</gene>
<organism evidence="3 4">
    <name type="scientific">Hypericibacter adhaerens</name>
    <dbReference type="NCBI Taxonomy" id="2602016"/>
    <lineage>
        <taxon>Bacteria</taxon>
        <taxon>Pseudomonadati</taxon>
        <taxon>Pseudomonadota</taxon>
        <taxon>Alphaproteobacteria</taxon>
        <taxon>Rhodospirillales</taxon>
        <taxon>Dongiaceae</taxon>
        <taxon>Hypericibacter</taxon>
    </lineage>
</organism>
<feature type="domain" description="EF-hand" evidence="2">
    <location>
        <begin position="65"/>
        <end position="100"/>
    </location>
</feature>
<dbReference type="EMBL" id="CP042582">
    <property type="protein sequence ID" value="QEX21868.1"/>
    <property type="molecule type" value="Genomic_DNA"/>
</dbReference>
<evidence type="ECO:0000256" key="1">
    <source>
        <dbReference type="SAM" id="MobiDB-lite"/>
    </source>
</evidence>
<feature type="region of interest" description="Disordered" evidence="1">
    <location>
        <begin position="110"/>
        <end position="136"/>
    </location>
</feature>
<dbReference type="Pfam" id="PF13202">
    <property type="entry name" value="EF-hand_5"/>
    <property type="match status" value="2"/>
</dbReference>
<reference evidence="3 4" key="1">
    <citation type="submission" date="2019-08" db="EMBL/GenBank/DDBJ databases">
        <title>Hyperibacter terrae gen. nov., sp. nov. and Hyperibacter viscosus sp. nov., two new members in the family Rhodospirillaceae isolated from the rhizosphere of Hypericum perforatum.</title>
        <authorList>
            <person name="Noviana Z."/>
        </authorList>
    </citation>
    <scope>NUCLEOTIDE SEQUENCE [LARGE SCALE GENOMIC DNA]</scope>
    <source>
        <strain evidence="3 4">R5959</strain>
    </source>
</reference>
<dbReference type="OrthoDB" id="6706523at2"/>
<accession>A0A5J6MW72</accession>
<evidence type="ECO:0000313" key="3">
    <source>
        <dbReference type="EMBL" id="QEX21868.1"/>
    </source>
</evidence>
<dbReference type="InterPro" id="IPR011992">
    <property type="entry name" value="EF-hand-dom_pair"/>
</dbReference>